<organism evidence="2 3">
    <name type="scientific">Vibrio ziniensis</name>
    <dbReference type="NCBI Taxonomy" id="2711221"/>
    <lineage>
        <taxon>Bacteria</taxon>
        <taxon>Pseudomonadati</taxon>
        <taxon>Pseudomonadota</taxon>
        <taxon>Gammaproteobacteria</taxon>
        <taxon>Vibrionales</taxon>
        <taxon>Vibrionaceae</taxon>
        <taxon>Vibrio</taxon>
    </lineage>
</organism>
<reference evidence="2 3" key="1">
    <citation type="submission" date="2020-02" db="EMBL/GenBank/DDBJ databases">
        <title>A complete genome of a marine bacterium Vibrio sp. ZWAL4003 isolated from the mangrove sediment with the ability to degrade polysaccharides.</title>
        <authorList>
            <person name="Wu J."/>
            <person name="Qu W."/>
            <person name="Zeng R."/>
        </authorList>
    </citation>
    <scope>NUCLEOTIDE SEQUENCE [LARGE SCALE GENOMIC DNA]</scope>
    <source>
        <strain evidence="2 3">ZWAL4003</strain>
    </source>
</reference>
<dbReference type="AlphaFoldDB" id="A0A6G7CHS0"/>
<keyword evidence="1" id="KW-0472">Membrane</keyword>
<dbReference type="EMBL" id="CP049331">
    <property type="protein sequence ID" value="QIH41586.1"/>
    <property type="molecule type" value="Genomic_DNA"/>
</dbReference>
<protein>
    <submittedName>
        <fullName evidence="2">Uncharacterized protein</fullName>
    </submittedName>
</protein>
<evidence type="ECO:0000313" key="3">
    <source>
        <dbReference type="Proteomes" id="UP000503003"/>
    </source>
</evidence>
<feature type="transmembrane region" description="Helical" evidence="1">
    <location>
        <begin position="18"/>
        <end position="38"/>
    </location>
</feature>
<dbReference type="RefSeq" id="WP_165311180.1">
    <property type="nucleotide sequence ID" value="NZ_CP049331.1"/>
</dbReference>
<accession>A0A6G7CHS0</accession>
<keyword evidence="3" id="KW-1185">Reference proteome</keyword>
<gene>
    <name evidence="2" type="ORF">G5S32_06120</name>
</gene>
<keyword evidence="1" id="KW-0812">Transmembrane</keyword>
<proteinExistence type="predicted"/>
<evidence type="ECO:0000313" key="2">
    <source>
        <dbReference type="EMBL" id="QIH41586.1"/>
    </source>
</evidence>
<dbReference type="KEGG" id="vzi:G5S32_06120"/>
<keyword evidence="1" id="KW-1133">Transmembrane helix</keyword>
<sequence>MDIVFFQPCQPDWICKPFLSVFSLLLIVGLVLFIRIVYREYLKIKRVKKVRRLRRVHYRDRKGGNSSRPNNAK</sequence>
<evidence type="ECO:0000256" key="1">
    <source>
        <dbReference type="SAM" id="Phobius"/>
    </source>
</evidence>
<dbReference type="Proteomes" id="UP000503003">
    <property type="component" value="Chromosome 1"/>
</dbReference>
<name>A0A6G7CHS0_9VIBR</name>